<dbReference type="FunFam" id="4.10.1000.10:FF:000033">
    <property type="entry name" value="zinc finger CCCH domain-containing protein 37"/>
    <property type="match status" value="1"/>
</dbReference>
<organism evidence="9 10">
    <name type="scientific">Ceratopteris richardii</name>
    <name type="common">Triangle waterfern</name>
    <dbReference type="NCBI Taxonomy" id="49495"/>
    <lineage>
        <taxon>Eukaryota</taxon>
        <taxon>Viridiplantae</taxon>
        <taxon>Streptophyta</taxon>
        <taxon>Embryophyta</taxon>
        <taxon>Tracheophyta</taxon>
        <taxon>Polypodiopsida</taxon>
        <taxon>Polypodiidae</taxon>
        <taxon>Polypodiales</taxon>
        <taxon>Pteridineae</taxon>
        <taxon>Pteridaceae</taxon>
        <taxon>Parkerioideae</taxon>
        <taxon>Ceratopteris</taxon>
    </lineage>
</organism>
<feature type="domain" description="C3H1-type" evidence="8">
    <location>
        <begin position="370"/>
        <end position="398"/>
    </location>
</feature>
<evidence type="ECO:0000256" key="2">
    <source>
        <dbReference type="ARBA" id="ARBA00022737"/>
    </source>
</evidence>
<feature type="zinc finger region" description="C3H1-type" evidence="6">
    <location>
        <begin position="370"/>
        <end position="398"/>
    </location>
</feature>
<dbReference type="InterPro" id="IPR000571">
    <property type="entry name" value="Znf_CCCH"/>
</dbReference>
<dbReference type="Gene3D" id="2.30.30.1190">
    <property type="match status" value="3"/>
</dbReference>
<gene>
    <name evidence="9" type="ORF">KP509_30G016300</name>
</gene>
<evidence type="ECO:0000256" key="3">
    <source>
        <dbReference type="ARBA" id="ARBA00022771"/>
    </source>
</evidence>
<keyword evidence="1 6" id="KW-0479">Metal-binding</keyword>
<evidence type="ECO:0000256" key="6">
    <source>
        <dbReference type="PROSITE-ProRule" id="PRU00723"/>
    </source>
</evidence>
<reference evidence="9" key="1">
    <citation type="submission" date="2021-08" db="EMBL/GenBank/DDBJ databases">
        <title>WGS assembly of Ceratopteris richardii.</title>
        <authorList>
            <person name="Marchant D.B."/>
            <person name="Chen G."/>
            <person name="Jenkins J."/>
            <person name="Shu S."/>
            <person name="Leebens-Mack J."/>
            <person name="Grimwood J."/>
            <person name="Schmutz J."/>
            <person name="Soltis P."/>
            <person name="Soltis D."/>
            <person name="Chen Z.-H."/>
        </authorList>
    </citation>
    <scope>NUCLEOTIDE SEQUENCE</scope>
    <source>
        <strain evidence="9">Whitten #5841</strain>
        <tissue evidence="9">Leaf</tissue>
    </source>
</reference>
<feature type="zinc finger region" description="C3H1-type" evidence="6">
    <location>
        <begin position="239"/>
        <end position="267"/>
    </location>
</feature>
<evidence type="ECO:0000259" key="8">
    <source>
        <dbReference type="PROSITE" id="PS50103"/>
    </source>
</evidence>
<dbReference type="Gene3D" id="4.10.1000.10">
    <property type="entry name" value="Zinc finger, CCCH-type"/>
    <property type="match status" value="1"/>
</dbReference>
<feature type="compositionally biased region" description="Acidic residues" evidence="7">
    <location>
        <begin position="415"/>
        <end position="424"/>
    </location>
</feature>
<keyword evidence="3 6" id="KW-0863">Zinc-finger</keyword>
<dbReference type="InterPro" id="IPR050974">
    <property type="entry name" value="Plant_ZF_CCCH"/>
</dbReference>
<feature type="zinc finger region" description="C3H1-type" evidence="6">
    <location>
        <begin position="107"/>
        <end position="135"/>
    </location>
</feature>
<keyword evidence="5" id="KW-0238">DNA-binding</keyword>
<dbReference type="InterPro" id="IPR036855">
    <property type="entry name" value="Znf_CCCH_sf"/>
</dbReference>
<dbReference type="Proteomes" id="UP000825935">
    <property type="component" value="Chromosome 30"/>
</dbReference>
<feature type="region of interest" description="Disordered" evidence="7">
    <location>
        <begin position="405"/>
        <end position="424"/>
    </location>
</feature>
<proteinExistence type="predicted"/>
<feature type="domain" description="C3H1-type" evidence="8">
    <location>
        <begin position="107"/>
        <end position="135"/>
    </location>
</feature>
<dbReference type="PANTHER" id="PTHR12506:SF82">
    <property type="entry name" value="ZINC FINGER CCCH DOMAIN-CONTAINING PROTEIN 64-RELATED"/>
    <property type="match status" value="1"/>
</dbReference>
<dbReference type="EMBL" id="CM035435">
    <property type="protein sequence ID" value="KAH7289725.1"/>
    <property type="molecule type" value="Genomic_DNA"/>
</dbReference>
<feature type="region of interest" description="Disordered" evidence="7">
    <location>
        <begin position="213"/>
        <end position="234"/>
    </location>
</feature>
<evidence type="ECO:0000313" key="9">
    <source>
        <dbReference type="EMBL" id="KAH7289725.1"/>
    </source>
</evidence>
<name>A0A8T2R273_CERRI</name>
<dbReference type="OrthoDB" id="411372at2759"/>
<keyword evidence="10" id="KW-1185">Reference proteome</keyword>
<dbReference type="GO" id="GO:0003729">
    <property type="term" value="F:mRNA binding"/>
    <property type="evidence" value="ECO:0007669"/>
    <property type="project" value="TreeGrafter"/>
</dbReference>
<feature type="zinc finger region" description="C3H1-type" evidence="6">
    <location>
        <begin position="159"/>
        <end position="187"/>
    </location>
</feature>
<dbReference type="PANTHER" id="PTHR12506">
    <property type="entry name" value="PROTEIN PHOSPHATASE RELATED"/>
    <property type="match status" value="1"/>
</dbReference>
<sequence>MASLYQKGGGISSTYAGIGGSYGGVVPSSTVSSYSTDPSFRSSFGSDALSLYGSAASYSSSAPSWQQLDPLFSSLKRPGDEVFYSGDSLSKRARYEVPQLHNPFPQRPGEKDCVFYMRTKTCSFGSNCKYHHPSWVPAGGIPDWKEVSTTTKTQSLPVREGEPDCAFYIKTGICKFGSKCKFNHPENKSAASTEPKVSENVNGALDTMIDTSTKASGDGGSFGPIKPATSFNSKGLPMRPGETDCSFYMKTGSCKFGSSCRFNHPPNVTVQSQAPVTPLIGGFTAAAPYGSLSLLSGSLPDYGYNLSQTAELGLSSLTSTAAYPQRPGEQTCSFYMKTGVCKFASTCKFHHPIDRKEPPTKVTLAGYPRREGEQACPFYMKTGTCKYALTCKFDHPPPGEAAAKALANAGKPEQLEDESAEEDA</sequence>
<protein>
    <recommendedName>
        <fullName evidence="8">C3H1-type domain-containing protein</fullName>
    </recommendedName>
</protein>
<feature type="domain" description="C3H1-type" evidence="8">
    <location>
        <begin position="239"/>
        <end position="267"/>
    </location>
</feature>
<feature type="domain" description="C3H1-type" evidence="8">
    <location>
        <begin position="326"/>
        <end position="354"/>
    </location>
</feature>
<keyword evidence="4 6" id="KW-0862">Zinc</keyword>
<dbReference type="GO" id="GO:0003677">
    <property type="term" value="F:DNA binding"/>
    <property type="evidence" value="ECO:0007669"/>
    <property type="project" value="UniProtKB-KW"/>
</dbReference>
<evidence type="ECO:0000256" key="1">
    <source>
        <dbReference type="ARBA" id="ARBA00022723"/>
    </source>
</evidence>
<dbReference type="OMA" id="ETECAFY"/>
<dbReference type="AlphaFoldDB" id="A0A8T2R273"/>
<dbReference type="GO" id="GO:0008270">
    <property type="term" value="F:zinc ion binding"/>
    <property type="evidence" value="ECO:0007669"/>
    <property type="project" value="UniProtKB-KW"/>
</dbReference>
<dbReference type="Pfam" id="PF00642">
    <property type="entry name" value="zf-CCCH"/>
    <property type="match status" value="5"/>
</dbReference>
<accession>A0A8T2R273</accession>
<evidence type="ECO:0000256" key="7">
    <source>
        <dbReference type="SAM" id="MobiDB-lite"/>
    </source>
</evidence>
<dbReference type="SMART" id="SM00356">
    <property type="entry name" value="ZnF_C3H1"/>
    <property type="match status" value="5"/>
</dbReference>
<dbReference type="SUPFAM" id="SSF90229">
    <property type="entry name" value="CCCH zinc finger"/>
    <property type="match status" value="5"/>
</dbReference>
<evidence type="ECO:0000256" key="5">
    <source>
        <dbReference type="ARBA" id="ARBA00023125"/>
    </source>
</evidence>
<keyword evidence="2" id="KW-0677">Repeat</keyword>
<dbReference type="PROSITE" id="PS50103">
    <property type="entry name" value="ZF_C3H1"/>
    <property type="match status" value="5"/>
</dbReference>
<comment type="caution">
    <text evidence="9">The sequence shown here is derived from an EMBL/GenBank/DDBJ whole genome shotgun (WGS) entry which is preliminary data.</text>
</comment>
<evidence type="ECO:0000313" key="10">
    <source>
        <dbReference type="Proteomes" id="UP000825935"/>
    </source>
</evidence>
<feature type="domain" description="C3H1-type" evidence="8">
    <location>
        <begin position="159"/>
        <end position="187"/>
    </location>
</feature>
<feature type="zinc finger region" description="C3H1-type" evidence="6">
    <location>
        <begin position="326"/>
        <end position="354"/>
    </location>
</feature>
<evidence type="ECO:0000256" key="4">
    <source>
        <dbReference type="ARBA" id="ARBA00022833"/>
    </source>
</evidence>